<dbReference type="InterPro" id="IPR009078">
    <property type="entry name" value="Ferritin-like_SF"/>
</dbReference>
<feature type="domain" description="Rubrerythrin diiron-binding" evidence="1">
    <location>
        <begin position="12"/>
        <end position="154"/>
    </location>
</feature>
<evidence type="ECO:0000259" key="1">
    <source>
        <dbReference type="Pfam" id="PF02915"/>
    </source>
</evidence>
<protein>
    <submittedName>
        <fullName evidence="2">Rubrerythrin</fullName>
    </submittedName>
</protein>
<evidence type="ECO:0000313" key="3">
    <source>
        <dbReference type="Proteomes" id="UP000199337"/>
    </source>
</evidence>
<dbReference type="STRING" id="341036.SAMN05660649_02108"/>
<dbReference type="InterPro" id="IPR012347">
    <property type="entry name" value="Ferritin-like"/>
</dbReference>
<dbReference type="RefSeq" id="WP_092471327.1">
    <property type="nucleotide sequence ID" value="NZ_FOOX01000006.1"/>
</dbReference>
<dbReference type="PANTHER" id="PTHR33531:SF7">
    <property type="entry name" value="HYPOTHETICAL MEMBRANE PROTEIN, CONSERVED"/>
    <property type="match status" value="1"/>
</dbReference>
<reference evidence="3" key="1">
    <citation type="submission" date="2016-10" db="EMBL/GenBank/DDBJ databases">
        <authorList>
            <person name="Varghese N."/>
            <person name="Submissions S."/>
        </authorList>
    </citation>
    <scope>NUCLEOTIDE SEQUENCE [LARGE SCALE GENOMIC DNA]</scope>
    <source>
        <strain evidence="3">DSM 17038</strain>
    </source>
</reference>
<dbReference type="Pfam" id="PF02915">
    <property type="entry name" value="Rubrerythrin"/>
    <property type="match status" value="1"/>
</dbReference>
<dbReference type="GO" id="GO:0016491">
    <property type="term" value="F:oxidoreductase activity"/>
    <property type="evidence" value="ECO:0007669"/>
    <property type="project" value="InterPro"/>
</dbReference>
<dbReference type="Gene3D" id="1.20.1260.10">
    <property type="match status" value="1"/>
</dbReference>
<dbReference type="Proteomes" id="UP000199337">
    <property type="component" value="Unassembled WGS sequence"/>
</dbReference>
<dbReference type="PANTHER" id="PTHR33531">
    <property type="entry name" value="RUBRERYTHRIN SUBFAMILY"/>
    <property type="match status" value="1"/>
</dbReference>
<dbReference type="SUPFAM" id="SSF47240">
    <property type="entry name" value="Ferritin-like"/>
    <property type="match status" value="1"/>
</dbReference>
<dbReference type="CDD" id="cd01045">
    <property type="entry name" value="Ferritin_like_AB"/>
    <property type="match status" value="1"/>
</dbReference>
<name>A0A1I2T626_9FIRM</name>
<dbReference type="InterPro" id="IPR003251">
    <property type="entry name" value="Rr_diiron-bd_dom"/>
</dbReference>
<dbReference type="AlphaFoldDB" id="A0A1I2T626"/>
<sequence>MSWSITKFSGDEIIKLAVEIEKQGQKFYEISAQQVDDPEVRKIFELLAGEEDKHITDFAKLGEKLPHDFTPNESYLGEYGNYVKALIDNHVFNHANIEKLAAKATVAREALAIAFRFEKDSILIFQELYNMVDAAGKEMLAGLIEQEKQHIRKLAVDVVPYN</sequence>
<evidence type="ECO:0000313" key="2">
    <source>
        <dbReference type="EMBL" id="SFG58667.1"/>
    </source>
</evidence>
<accession>A0A1I2T626</accession>
<keyword evidence="3" id="KW-1185">Reference proteome</keyword>
<dbReference type="OrthoDB" id="5405405at2"/>
<proteinExistence type="predicted"/>
<organism evidence="2 3">
    <name type="scientific">Desulfotruncus arcticus DSM 17038</name>
    <dbReference type="NCBI Taxonomy" id="1121424"/>
    <lineage>
        <taxon>Bacteria</taxon>
        <taxon>Bacillati</taxon>
        <taxon>Bacillota</taxon>
        <taxon>Clostridia</taxon>
        <taxon>Eubacteriales</taxon>
        <taxon>Desulfallaceae</taxon>
        <taxon>Desulfotruncus</taxon>
    </lineage>
</organism>
<gene>
    <name evidence="2" type="ORF">SAMN05660649_02108</name>
</gene>
<dbReference type="EMBL" id="FOOX01000006">
    <property type="protein sequence ID" value="SFG58667.1"/>
    <property type="molecule type" value="Genomic_DNA"/>
</dbReference>
<dbReference type="GO" id="GO:0046872">
    <property type="term" value="F:metal ion binding"/>
    <property type="evidence" value="ECO:0007669"/>
    <property type="project" value="InterPro"/>
</dbReference>